<keyword evidence="3 6" id="KW-0808">Transferase</keyword>
<evidence type="ECO:0000259" key="5">
    <source>
        <dbReference type="Pfam" id="PF01755"/>
    </source>
</evidence>
<evidence type="ECO:0000256" key="3">
    <source>
        <dbReference type="ARBA" id="ARBA00022679"/>
    </source>
</evidence>
<dbReference type="Proteomes" id="UP000639643">
    <property type="component" value="Unassembled WGS sequence"/>
</dbReference>
<organism evidence="6 7">
    <name type="scientific">Colletotrichum musicola</name>
    <dbReference type="NCBI Taxonomy" id="2175873"/>
    <lineage>
        <taxon>Eukaryota</taxon>
        <taxon>Fungi</taxon>
        <taxon>Dikarya</taxon>
        <taxon>Ascomycota</taxon>
        <taxon>Pezizomycotina</taxon>
        <taxon>Sordariomycetes</taxon>
        <taxon>Hypocreomycetidae</taxon>
        <taxon>Glomerellales</taxon>
        <taxon>Glomerellaceae</taxon>
        <taxon>Colletotrichum</taxon>
        <taxon>Colletotrichum orchidearum species complex</taxon>
    </lineage>
</organism>
<protein>
    <submittedName>
        <fullName evidence="6">Glycosyltransferase family 25 protein</fullName>
    </submittedName>
</protein>
<feature type="domain" description="Glycosyl transferase family 25" evidence="5">
    <location>
        <begin position="60"/>
        <end position="161"/>
    </location>
</feature>
<evidence type="ECO:0000313" key="6">
    <source>
        <dbReference type="EMBL" id="KAF6824232.1"/>
    </source>
</evidence>
<accession>A0A8H6K390</accession>
<dbReference type="EMBL" id="WIGM01000474">
    <property type="protein sequence ID" value="KAF6824232.1"/>
    <property type="molecule type" value="Genomic_DNA"/>
</dbReference>
<dbReference type="OrthoDB" id="47375at2759"/>
<comment type="caution">
    <text evidence="6">The sequence shown here is derived from an EMBL/GenBank/DDBJ whole genome shotgun (WGS) entry which is preliminary data.</text>
</comment>
<dbReference type="GO" id="GO:0016740">
    <property type="term" value="F:transferase activity"/>
    <property type="evidence" value="ECO:0007669"/>
    <property type="project" value="UniProtKB-KW"/>
</dbReference>
<comment type="similarity">
    <text evidence="1">Belongs to the glycosyltransferase 25 family.</text>
</comment>
<reference evidence="6" key="1">
    <citation type="journal article" date="2020" name="Phytopathology">
        <title>Genome Sequence Resources of Colletotrichum truncatum, C. plurivorum, C. musicola, and C. sojae: Four Species Pathogenic to Soybean (Glycine max).</title>
        <authorList>
            <person name="Rogerio F."/>
            <person name="Boufleur T.R."/>
            <person name="Ciampi-Guillardi M."/>
            <person name="Sukno S.A."/>
            <person name="Thon M.R."/>
            <person name="Massola Junior N.S."/>
            <person name="Baroncelli R."/>
        </authorList>
    </citation>
    <scope>NUCLEOTIDE SEQUENCE</scope>
    <source>
        <strain evidence="6">LFN0074</strain>
    </source>
</reference>
<dbReference type="PANTHER" id="PTHR10730">
    <property type="entry name" value="PROCOLLAGEN-LYSINE,2-OXOGLUTARATE 5-DIOXYGENASE/GLYCOSYLTRANSFERASE 25 FAMILY MEMBER"/>
    <property type="match status" value="1"/>
</dbReference>
<dbReference type="Pfam" id="PF01755">
    <property type="entry name" value="Glyco_transf_25"/>
    <property type="match status" value="1"/>
</dbReference>
<feature type="transmembrane region" description="Helical" evidence="4">
    <location>
        <begin position="14"/>
        <end position="33"/>
    </location>
</feature>
<dbReference type="CDD" id="cd06532">
    <property type="entry name" value="Glyco_transf_25"/>
    <property type="match status" value="1"/>
</dbReference>
<dbReference type="PANTHER" id="PTHR10730:SF53">
    <property type="entry name" value="GLYCOSYLTRANSFERASE 25 FAMILY MEMBER"/>
    <property type="match status" value="1"/>
</dbReference>
<keyword evidence="7" id="KW-1185">Reference proteome</keyword>
<gene>
    <name evidence="6" type="ORF">CMUS01_10333</name>
</gene>
<dbReference type="InterPro" id="IPR050757">
    <property type="entry name" value="Collagen_mod_GT25"/>
</dbReference>
<evidence type="ECO:0000313" key="7">
    <source>
        <dbReference type="Proteomes" id="UP000639643"/>
    </source>
</evidence>
<evidence type="ECO:0000256" key="4">
    <source>
        <dbReference type="SAM" id="Phobius"/>
    </source>
</evidence>
<evidence type="ECO:0000256" key="2">
    <source>
        <dbReference type="ARBA" id="ARBA00022676"/>
    </source>
</evidence>
<keyword evidence="4" id="KW-0812">Transmembrane</keyword>
<evidence type="ECO:0000256" key="1">
    <source>
        <dbReference type="ARBA" id="ARBA00006721"/>
    </source>
</evidence>
<proteinExistence type="inferred from homology"/>
<name>A0A8H6K390_9PEZI</name>
<keyword evidence="4" id="KW-0472">Membrane</keyword>
<dbReference type="InterPro" id="IPR002654">
    <property type="entry name" value="Glyco_trans_25"/>
</dbReference>
<sequence>MGLLPVRPSSKRDFFLLVAVFITFAVFLHNPFLDHMKRRRADSYLPSLMSKINNSTLGFEKIFVIGLPSRTDRRDGMLLQAALSDMDLEFIDGVPGGDVPDKAIPKTSEHDRLGNGAIGCWRGHMNALAEIVRRNLTSALILEDDVDWDIRLRSQLHDFALSTQALIQPLADAPFSFVDPTYPISRMSEGSPGRIPDIPFEHLPAVIPPRTSPYGDDWDLLWIGHCGMHFPFEDTKNVPKARIIHANDVTVAPKKNLWTFNIPFTLKESYPEHTRAVHHAQEGVCTLGYAVSQQGARRLLHEVALKDVGDAVDILLRFFCEGAKGRKPHNCLTTQPALFHHHRAAGPMSSMSDIGNHGDGFRETAMTDMVRWSVRLNADALLEGRTDFVDQYPDDE</sequence>
<keyword evidence="4" id="KW-1133">Transmembrane helix</keyword>
<keyword evidence="2" id="KW-0328">Glycosyltransferase</keyword>
<dbReference type="AlphaFoldDB" id="A0A8H6K390"/>